<evidence type="ECO:0000313" key="3">
    <source>
        <dbReference type="WBParaSite" id="GPLIN_001559500"/>
    </source>
</evidence>
<organism evidence="2 3">
    <name type="scientific">Globodera pallida</name>
    <name type="common">Potato cyst nematode worm</name>
    <name type="synonym">Heterodera pallida</name>
    <dbReference type="NCBI Taxonomy" id="36090"/>
    <lineage>
        <taxon>Eukaryota</taxon>
        <taxon>Metazoa</taxon>
        <taxon>Ecdysozoa</taxon>
        <taxon>Nematoda</taxon>
        <taxon>Chromadorea</taxon>
        <taxon>Rhabditida</taxon>
        <taxon>Tylenchina</taxon>
        <taxon>Tylenchomorpha</taxon>
        <taxon>Tylenchoidea</taxon>
        <taxon>Heteroderidae</taxon>
        <taxon>Heteroderinae</taxon>
        <taxon>Globodera</taxon>
    </lineage>
</organism>
<protein>
    <submittedName>
        <fullName evidence="3">DUF2040 domain-containing protein</fullName>
    </submittedName>
</protein>
<sequence length="50" mass="6031">KEQQRMERKQVEAESERKEREKQARSYEHVFKAEKGTTNKDGANLEEDFM</sequence>
<evidence type="ECO:0000313" key="2">
    <source>
        <dbReference type="Proteomes" id="UP000050741"/>
    </source>
</evidence>
<dbReference type="AlphaFoldDB" id="A0A183CRT7"/>
<dbReference type="Proteomes" id="UP000050741">
    <property type="component" value="Unassembled WGS sequence"/>
</dbReference>
<accession>A0A183CRT7</accession>
<keyword evidence="2" id="KW-1185">Reference proteome</keyword>
<reference evidence="3" key="3">
    <citation type="submission" date="2016-06" db="UniProtKB">
        <authorList>
            <consortium name="WormBaseParasite"/>
        </authorList>
    </citation>
    <scope>IDENTIFICATION</scope>
</reference>
<name>A0A183CRT7_GLOPA</name>
<feature type="region of interest" description="Disordered" evidence="1">
    <location>
        <begin position="1"/>
        <end position="27"/>
    </location>
</feature>
<evidence type="ECO:0000256" key="1">
    <source>
        <dbReference type="SAM" id="MobiDB-lite"/>
    </source>
</evidence>
<reference evidence="2" key="2">
    <citation type="submission" date="2014-05" db="EMBL/GenBank/DDBJ databases">
        <title>The genome and life-stage specific transcriptomes of Globodera pallida elucidate key aspects of plant parasitism by a cyst nematode.</title>
        <authorList>
            <person name="Cotton J.A."/>
            <person name="Lilley C.J."/>
            <person name="Jones L.M."/>
            <person name="Kikuchi T."/>
            <person name="Reid A.J."/>
            <person name="Thorpe P."/>
            <person name="Tsai I.J."/>
            <person name="Beasley H."/>
            <person name="Blok V."/>
            <person name="Cock P.J.A."/>
            <person name="Van den Akker S.E."/>
            <person name="Holroyd N."/>
            <person name="Hunt M."/>
            <person name="Mantelin S."/>
            <person name="Naghra H."/>
            <person name="Pain A."/>
            <person name="Palomares-Rius J.E."/>
            <person name="Zarowiecki M."/>
            <person name="Berriman M."/>
            <person name="Jones J.T."/>
            <person name="Urwin P.E."/>
        </authorList>
    </citation>
    <scope>NUCLEOTIDE SEQUENCE [LARGE SCALE GENOMIC DNA]</scope>
    <source>
        <strain evidence="2">Lindley</strain>
    </source>
</reference>
<reference evidence="2" key="1">
    <citation type="submission" date="2013-12" db="EMBL/GenBank/DDBJ databases">
        <authorList>
            <person name="Aslett M."/>
        </authorList>
    </citation>
    <scope>NUCLEOTIDE SEQUENCE [LARGE SCALE GENOMIC DNA]</scope>
    <source>
        <strain evidence="2">Lindley</strain>
    </source>
</reference>
<dbReference type="WBParaSite" id="GPLIN_001559500">
    <property type="protein sequence ID" value="GPLIN_001559500"/>
    <property type="gene ID" value="GPLIN_001559500"/>
</dbReference>
<proteinExistence type="predicted"/>